<reference evidence="1" key="1">
    <citation type="submission" date="2021-12" db="EMBL/GenBank/DDBJ databases">
        <title>Convergent genome expansion in fungi linked to evolution of root-endophyte symbiosis.</title>
        <authorList>
            <consortium name="DOE Joint Genome Institute"/>
            <person name="Ke Y.-H."/>
            <person name="Bonito G."/>
            <person name="Liao H.-L."/>
            <person name="Looney B."/>
            <person name="Rojas-Flechas A."/>
            <person name="Nash J."/>
            <person name="Hameed K."/>
            <person name="Schadt C."/>
            <person name="Martin F."/>
            <person name="Crous P.W."/>
            <person name="Miettinen O."/>
            <person name="Magnuson J.K."/>
            <person name="Labbe J."/>
            <person name="Jacobson D."/>
            <person name="Doktycz M.J."/>
            <person name="Veneault-Fourrey C."/>
            <person name="Kuo A."/>
            <person name="Mondo S."/>
            <person name="Calhoun S."/>
            <person name="Riley R."/>
            <person name="Ohm R."/>
            <person name="LaButti K."/>
            <person name="Andreopoulos B."/>
            <person name="Pangilinan J."/>
            <person name="Nolan M."/>
            <person name="Tritt A."/>
            <person name="Clum A."/>
            <person name="Lipzen A."/>
            <person name="Daum C."/>
            <person name="Barry K."/>
            <person name="Grigoriev I.V."/>
            <person name="Vilgalys R."/>
        </authorList>
    </citation>
    <scope>NUCLEOTIDE SEQUENCE</scope>
    <source>
        <strain evidence="1">PMI_201</strain>
    </source>
</reference>
<dbReference type="GeneID" id="70240305"/>
<dbReference type="EMBL" id="JAJTJA010000010">
    <property type="protein sequence ID" value="KAH8692679.1"/>
    <property type="molecule type" value="Genomic_DNA"/>
</dbReference>
<organism evidence="1 2">
    <name type="scientific">Talaromyces proteolyticus</name>
    <dbReference type="NCBI Taxonomy" id="1131652"/>
    <lineage>
        <taxon>Eukaryota</taxon>
        <taxon>Fungi</taxon>
        <taxon>Dikarya</taxon>
        <taxon>Ascomycota</taxon>
        <taxon>Pezizomycotina</taxon>
        <taxon>Eurotiomycetes</taxon>
        <taxon>Eurotiomycetidae</taxon>
        <taxon>Eurotiales</taxon>
        <taxon>Trichocomaceae</taxon>
        <taxon>Talaromyces</taxon>
        <taxon>Talaromyces sect. Bacilispori</taxon>
    </lineage>
</organism>
<protein>
    <submittedName>
        <fullName evidence="1">Uncharacterized protein</fullName>
    </submittedName>
</protein>
<gene>
    <name evidence="1" type="ORF">BGW36DRAFT_24684</name>
</gene>
<dbReference type="Proteomes" id="UP001201262">
    <property type="component" value="Unassembled WGS sequence"/>
</dbReference>
<dbReference type="AlphaFoldDB" id="A0AAD4KPI5"/>
<proteinExistence type="predicted"/>
<sequence length="135" mass="15367">MNFIRLWAPENLRGLSDDEETQAICSNILDVAFVRAFRSLLAKILSEFFETPAAPPYSGLGLNNLTPLYQGIDMNNVSRREFIRAVEISHDPQIKDWPAFRFATWKQREDEGITKWDKYLTIQNGSTTGLSEAAV</sequence>
<comment type="caution">
    <text evidence="1">The sequence shown here is derived from an EMBL/GenBank/DDBJ whole genome shotgun (WGS) entry which is preliminary data.</text>
</comment>
<accession>A0AAD4KPI5</accession>
<name>A0AAD4KPI5_9EURO</name>
<evidence type="ECO:0000313" key="2">
    <source>
        <dbReference type="Proteomes" id="UP001201262"/>
    </source>
</evidence>
<dbReference type="RefSeq" id="XP_046068552.1">
    <property type="nucleotide sequence ID" value="XM_046210018.1"/>
</dbReference>
<evidence type="ECO:0000313" key="1">
    <source>
        <dbReference type="EMBL" id="KAH8692679.1"/>
    </source>
</evidence>
<keyword evidence="2" id="KW-1185">Reference proteome</keyword>